<dbReference type="Pfam" id="PF00497">
    <property type="entry name" value="SBP_bac_3"/>
    <property type="match status" value="1"/>
</dbReference>
<name>A0A261TY10_9BORD</name>
<sequence length="309" mass="32140">MMLRMLRTATLGAAFVGAGLLAGCSDSDKGSGATPAPQTEKQTGAQDTLAAAKAAGKIRIGYANEAPYAFMDSQKAAVTGESVEVAREVLKRMGVNEVEGVLTEFGSLIPGLQAKRFDIIAAGMYVTPERCQQVAFSNPTYGVDASFLVKEGNPKNLHSYADAAKQEDLKLGVVVGAIEGDYAAKSGVKPGQLVVFPDAVSAYAGVQAGRADAYAATSLTVNDLLRKADGGSGLEKAEPFTNPVIDGQDVRGYGAYGFRKEDQAFADAFNAELAKVIGTPEHAKMVEPFGFTEAELPGDVTAAKLCGAN</sequence>
<keyword evidence="6" id="KW-1185">Reference proteome</keyword>
<dbReference type="GO" id="GO:0051470">
    <property type="term" value="P:ectoine transmembrane transport"/>
    <property type="evidence" value="ECO:0007669"/>
    <property type="project" value="InterPro"/>
</dbReference>
<dbReference type="RefSeq" id="WP_432759227.1">
    <property type="nucleotide sequence ID" value="NZ_NEVN01000004.1"/>
</dbReference>
<feature type="chain" id="PRO_5012717867" evidence="3">
    <location>
        <begin position="19"/>
        <end position="309"/>
    </location>
</feature>
<evidence type="ECO:0000256" key="2">
    <source>
        <dbReference type="SAM" id="MobiDB-lite"/>
    </source>
</evidence>
<dbReference type="PANTHER" id="PTHR35936:SF17">
    <property type="entry name" value="ARGININE-BINDING EXTRACELLULAR PROTEIN ARTP"/>
    <property type="match status" value="1"/>
</dbReference>
<dbReference type="InterPro" id="IPR014337">
    <property type="entry name" value="Ectoine_EhuB"/>
</dbReference>
<dbReference type="InterPro" id="IPR001638">
    <property type="entry name" value="Solute-binding_3/MltF_N"/>
</dbReference>
<proteinExistence type="predicted"/>
<feature type="domain" description="Solute-binding protein family 3/N-terminal" evidence="4">
    <location>
        <begin position="57"/>
        <end position="293"/>
    </location>
</feature>
<evidence type="ECO:0000256" key="3">
    <source>
        <dbReference type="SAM" id="SignalP"/>
    </source>
</evidence>
<protein>
    <submittedName>
        <fullName evidence="5">Ectoine/hydroxyectoine ABC transporter substrate-binding protein EhuB</fullName>
    </submittedName>
</protein>
<feature type="region of interest" description="Disordered" evidence="2">
    <location>
        <begin position="27"/>
        <end position="46"/>
    </location>
</feature>
<dbReference type="GO" id="GO:0033294">
    <property type="term" value="F:ectoine binding"/>
    <property type="evidence" value="ECO:0007669"/>
    <property type="project" value="InterPro"/>
</dbReference>
<dbReference type="PANTHER" id="PTHR35936">
    <property type="entry name" value="MEMBRANE-BOUND LYTIC MUREIN TRANSGLYCOSYLASE F"/>
    <property type="match status" value="1"/>
</dbReference>
<dbReference type="AlphaFoldDB" id="A0A261TY10"/>
<accession>A0A261TY10</accession>
<evidence type="ECO:0000256" key="1">
    <source>
        <dbReference type="ARBA" id="ARBA00022729"/>
    </source>
</evidence>
<dbReference type="EMBL" id="NEVP01000004">
    <property type="protein sequence ID" value="OZI53503.1"/>
    <property type="molecule type" value="Genomic_DNA"/>
</dbReference>
<evidence type="ECO:0000313" key="5">
    <source>
        <dbReference type="EMBL" id="OZI53503.1"/>
    </source>
</evidence>
<organism evidence="5 6">
    <name type="scientific">Bordetella genomosp. 5</name>
    <dbReference type="NCBI Taxonomy" id="1395608"/>
    <lineage>
        <taxon>Bacteria</taxon>
        <taxon>Pseudomonadati</taxon>
        <taxon>Pseudomonadota</taxon>
        <taxon>Betaproteobacteria</taxon>
        <taxon>Burkholderiales</taxon>
        <taxon>Alcaligenaceae</taxon>
        <taxon>Bordetella</taxon>
    </lineage>
</organism>
<dbReference type="Proteomes" id="UP000216913">
    <property type="component" value="Unassembled WGS sequence"/>
</dbReference>
<feature type="signal peptide" evidence="3">
    <location>
        <begin position="1"/>
        <end position="18"/>
    </location>
</feature>
<keyword evidence="1 3" id="KW-0732">Signal</keyword>
<comment type="caution">
    <text evidence="5">The sequence shown here is derived from an EMBL/GenBank/DDBJ whole genome shotgun (WGS) entry which is preliminary data.</text>
</comment>
<evidence type="ECO:0000259" key="4">
    <source>
        <dbReference type="SMART" id="SM00062"/>
    </source>
</evidence>
<dbReference type="CDD" id="cd01002">
    <property type="entry name" value="PBP2_Ehub_like"/>
    <property type="match status" value="1"/>
</dbReference>
<dbReference type="NCBIfam" id="TIGR02995">
    <property type="entry name" value="ectoine_ehuB"/>
    <property type="match status" value="1"/>
</dbReference>
<dbReference type="SMART" id="SM00062">
    <property type="entry name" value="PBPb"/>
    <property type="match status" value="1"/>
</dbReference>
<gene>
    <name evidence="5" type="ORF">CAL25_05850</name>
</gene>
<evidence type="ECO:0000313" key="6">
    <source>
        <dbReference type="Proteomes" id="UP000216913"/>
    </source>
</evidence>
<reference evidence="5 6" key="1">
    <citation type="submission" date="2017-05" db="EMBL/GenBank/DDBJ databases">
        <title>Complete and WGS of Bordetella genogroups.</title>
        <authorList>
            <person name="Spilker T."/>
            <person name="LiPuma J."/>
        </authorList>
    </citation>
    <scope>NUCLEOTIDE SEQUENCE [LARGE SCALE GENOMIC DNA]</scope>
    <source>
        <strain evidence="5 6">AU10456</strain>
    </source>
</reference>
<dbReference type="SUPFAM" id="SSF53850">
    <property type="entry name" value="Periplasmic binding protein-like II"/>
    <property type="match status" value="1"/>
</dbReference>
<dbReference type="PROSITE" id="PS51257">
    <property type="entry name" value="PROKAR_LIPOPROTEIN"/>
    <property type="match status" value="1"/>
</dbReference>
<dbReference type="Gene3D" id="3.40.190.10">
    <property type="entry name" value="Periplasmic binding protein-like II"/>
    <property type="match status" value="2"/>
</dbReference>
<feature type="compositionally biased region" description="Polar residues" evidence="2">
    <location>
        <begin position="36"/>
        <end position="46"/>
    </location>
</feature>